<proteinExistence type="predicted"/>
<keyword evidence="3" id="KW-1185">Reference proteome</keyword>
<dbReference type="EMBL" id="DUZY01000004">
    <property type="protein sequence ID" value="DAD36505.1"/>
    <property type="molecule type" value="Genomic_DNA"/>
</dbReference>
<protein>
    <submittedName>
        <fullName evidence="2">Uncharacterized protein</fullName>
    </submittedName>
</protein>
<reference evidence="2 3" key="1">
    <citation type="journal article" date="2020" name="Mol. Biol. Evol.">
        <title>Distinct Expression and Methylation Patterns for Genes with Different Fates following a Single Whole-Genome Duplication in Flowering Plants.</title>
        <authorList>
            <person name="Shi T."/>
            <person name="Rahmani R.S."/>
            <person name="Gugger P.F."/>
            <person name="Wang M."/>
            <person name="Li H."/>
            <person name="Zhang Y."/>
            <person name="Li Z."/>
            <person name="Wang Q."/>
            <person name="Van de Peer Y."/>
            <person name="Marchal K."/>
            <person name="Chen J."/>
        </authorList>
    </citation>
    <scope>NUCLEOTIDE SEQUENCE [LARGE SCALE GENOMIC DNA]</scope>
    <source>
        <tissue evidence="2">Leaf</tissue>
    </source>
</reference>
<evidence type="ECO:0000256" key="1">
    <source>
        <dbReference type="SAM" id="Phobius"/>
    </source>
</evidence>
<keyword evidence="1" id="KW-0472">Membrane</keyword>
<keyword evidence="1" id="KW-0812">Transmembrane</keyword>
<organism evidence="2 3">
    <name type="scientific">Nelumbo nucifera</name>
    <name type="common">Sacred lotus</name>
    <dbReference type="NCBI Taxonomy" id="4432"/>
    <lineage>
        <taxon>Eukaryota</taxon>
        <taxon>Viridiplantae</taxon>
        <taxon>Streptophyta</taxon>
        <taxon>Embryophyta</taxon>
        <taxon>Tracheophyta</taxon>
        <taxon>Spermatophyta</taxon>
        <taxon>Magnoliopsida</taxon>
        <taxon>Proteales</taxon>
        <taxon>Nelumbonaceae</taxon>
        <taxon>Nelumbo</taxon>
    </lineage>
</organism>
<feature type="transmembrane region" description="Helical" evidence="1">
    <location>
        <begin position="27"/>
        <end position="44"/>
    </location>
</feature>
<comment type="caution">
    <text evidence="2">The sequence shown here is derived from an EMBL/GenBank/DDBJ whole genome shotgun (WGS) entry which is preliminary data.</text>
</comment>
<name>A0A822YZ54_NELNU</name>
<dbReference type="AlphaFoldDB" id="A0A822YZ54"/>
<dbReference type="Proteomes" id="UP000607653">
    <property type="component" value="Unassembled WGS sequence"/>
</dbReference>
<evidence type="ECO:0000313" key="3">
    <source>
        <dbReference type="Proteomes" id="UP000607653"/>
    </source>
</evidence>
<gene>
    <name evidence="2" type="ORF">HUJ06_007146</name>
</gene>
<sequence>MRYSIEGVPLSTTLSSVAYSKNLFHEWLMGYLLLSVNSVIRLSYSSQLSLILSLSLSLSLSPSTFFFLFLLLRPTPQSPPLSPPLFLPPFTAAATLSSGDFPSLPPSPSSSSFWPLSL</sequence>
<feature type="transmembrane region" description="Helical" evidence="1">
    <location>
        <begin position="50"/>
        <end position="72"/>
    </location>
</feature>
<evidence type="ECO:0000313" key="2">
    <source>
        <dbReference type="EMBL" id="DAD36505.1"/>
    </source>
</evidence>
<accession>A0A822YZ54</accession>
<keyword evidence="1" id="KW-1133">Transmembrane helix</keyword>